<dbReference type="Pfam" id="PF14870">
    <property type="entry name" value="PSII_BNR"/>
    <property type="match status" value="1"/>
</dbReference>
<evidence type="ECO:0000259" key="4">
    <source>
        <dbReference type="Pfam" id="PF14870"/>
    </source>
</evidence>
<dbReference type="GO" id="GO:0009523">
    <property type="term" value="C:photosystem II"/>
    <property type="evidence" value="ECO:0007669"/>
    <property type="project" value="UniProtKB-KW"/>
</dbReference>
<accession>Q5P5G8</accession>
<gene>
    <name evidence="5" type="ORF">c1A92</name>
</gene>
<feature type="signal peptide" evidence="3">
    <location>
        <begin position="1"/>
        <end position="32"/>
    </location>
</feature>
<dbReference type="Gene3D" id="2.130.10.10">
    <property type="entry name" value="YVTN repeat-like/Quinoprotein amine dehydrogenase"/>
    <property type="match status" value="1"/>
</dbReference>
<organism evidence="5 6">
    <name type="scientific">Aromatoleum aromaticum (strain DSM 19018 / LMG 30748 / EbN1)</name>
    <name type="common">Azoarcus sp. (strain EbN1)</name>
    <dbReference type="NCBI Taxonomy" id="76114"/>
    <lineage>
        <taxon>Bacteria</taxon>
        <taxon>Pseudomonadati</taxon>
        <taxon>Pseudomonadota</taxon>
        <taxon>Betaproteobacteria</taxon>
        <taxon>Rhodocyclales</taxon>
        <taxon>Rhodocyclaceae</taxon>
        <taxon>Aromatoleum</taxon>
    </lineage>
</organism>
<keyword evidence="1" id="KW-0602">Photosynthesis</keyword>
<dbReference type="PROSITE" id="PS51257">
    <property type="entry name" value="PROKAR_LIPOPROTEIN"/>
    <property type="match status" value="1"/>
</dbReference>
<sequence length="325" mass="33754">MDTHLTRRMNMRIGTRVSALLTALLLSACAEVQDVNATNADRASAVKRYDVLQSLAANDVVVVAGTQSGALLVSADQGKTWSRQSLGLASIVGLATCPDGSFVGIDFYHKVWSADAHGNGWKSVALKTPETPLTISCDARMQWLVGGSHATIAMSSDRGATWQVTDLAADAQITVLAMTEGQSGIALGEFGIVARTEDGGASWTKGAPIANDFYPYAAVFTNRNDGYVSGIAGTILRTQDAGVTWSKIENATQAPLYRLFLAEGKPYGVGAAGVVARLDGNVLRQVPYTDSTPVLVAAGAALPGEAAIVIGGTGGLARVIGTQVN</sequence>
<keyword evidence="6" id="KW-1185">Reference proteome</keyword>
<keyword evidence="3" id="KW-0732">Signal</keyword>
<dbReference type="PANTHER" id="PTHR47199">
    <property type="entry name" value="PHOTOSYSTEM II STABILITY/ASSEMBLY FACTOR HCF136, CHLOROPLASTIC"/>
    <property type="match status" value="1"/>
</dbReference>
<evidence type="ECO:0000256" key="1">
    <source>
        <dbReference type="ARBA" id="ARBA00022531"/>
    </source>
</evidence>
<dbReference type="PANTHER" id="PTHR47199:SF2">
    <property type="entry name" value="PHOTOSYSTEM II STABILITY_ASSEMBLY FACTOR HCF136, CHLOROPLASTIC"/>
    <property type="match status" value="1"/>
</dbReference>
<feature type="chain" id="PRO_5004260922" description="Photosynthesis system II assembly factor Ycf48/Hcf136-like domain-containing protein" evidence="3">
    <location>
        <begin position="33"/>
        <end position="325"/>
    </location>
</feature>
<dbReference type="CDD" id="cd15482">
    <property type="entry name" value="Sialidase_non-viral"/>
    <property type="match status" value="1"/>
</dbReference>
<name>Q5P5G8_AROAE</name>
<keyword evidence="2" id="KW-0604">Photosystem II</keyword>
<evidence type="ECO:0000313" key="5">
    <source>
        <dbReference type="EMBL" id="CAI07444.1"/>
    </source>
</evidence>
<dbReference type="KEGG" id="eba:c1A92"/>
<dbReference type="STRING" id="76114.c1A92"/>
<dbReference type="SUPFAM" id="SSF110296">
    <property type="entry name" value="Oligoxyloglucan reducing end-specific cellobiohydrolase"/>
    <property type="match status" value="1"/>
</dbReference>
<dbReference type="GO" id="GO:0015979">
    <property type="term" value="P:photosynthesis"/>
    <property type="evidence" value="ECO:0007669"/>
    <property type="project" value="UniProtKB-KW"/>
</dbReference>
<dbReference type="eggNOG" id="COG4447">
    <property type="taxonomic scope" value="Bacteria"/>
</dbReference>
<evidence type="ECO:0000313" key="6">
    <source>
        <dbReference type="Proteomes" id="UP000006552"/>
    </source>
</evidence>
<proteinExistence type="predicted"/>
<dbReference type="AlphaFoldDB" id="Q5P5G8"/>
<reference evidence="5 6" key="1">
    <citation type="journal article" date="2005" name="Arch. Microbiol.">
        <title>The genome sequence of an anaerobic aromatic-degrading denitrifying bacterium, strain EbN1.</title>
        <authorList>
            <person name="Rabus R."/>
            <person name="Kube M."/>
            <person name="Heider J."/>
            <person name="Beck A."/>
            <person name="Heitmann K."/>
            <person name="Widdel F."/>
            <person name="Reinhardt R."/>
        </authorList>
    </citation>
    <scope>NUCLEOTIDE SEQUENCE [LARGE SCALE GENOMIC DNA]</scope>
    <source>
        <strain evidence="5 6">EbN1</strain>
    </source>
</reference>
<dbReference type="HOGENOM" id="CLU_063224_0_0_4"/>
<dbReference type="InterPro" id="IPR015943">
    <property type="entry name" value="WD40/YVTN_repeat-like_dom_sf"/>
</dbReference>
<dbReference type="EMBL" id="CR555306">
    <property type="protein sequence ID" value="CAI07444.1"/>
    <property type="molecule type" value="Genomic_DNA"/>
</dbReference>
<dbReference type="Proteomes" id="UP000006552">
    <property type="component" value="Chromosome"/>
</dbReference>
<protein>
    <recommendedName>
        <fullName evidence="4">Photosynthesis system II assembly factor Ycf48/Hcf136-like domain-containing protein</fullName>
    </recommendedName>
</protein>
<evidence type="ECO:0000256" key="2">
    <source>
        <dbReference type="ARBA" id="ARBA00023276"/>
    </source>
</evidence>
<evidence type="ECO:0000256" key="3">
    <source>
        <dbReference type="SAM" id="SignalP"/>
    </source>
</evidence>
<feature type="domain" description="Photosynthesis system II assembly factor Ycf48/Hcf136-like" evidence="4">
    <location>
        <begin position="118"/>
        <end position="205"/>
    </location>
</feature>
<dbReference type="InterPro" id="IPR028203">
    <property type="entry name" value="PSII_CF48-like_dom"/>
</dbReference>